<keyword evidence="2" id="KW-1185">Reference proteome</keyword>
<evidence type="ECO:0000313" key="2">
    <source>
        <dbReference type="Proteomes" id="UP001054945"/>
    </source>
</evidence>
<evidence type="ECO:0000313" key="1">
    <source>
        <dbReference type="EMBL" id="GIX83149.1"/>
    </source>
</evidence>
<dbReference type="SUPFAM" id="SSF101576">
    <property type="entry name" value="Supernatant protein factor (SPF), C-terminal domain"/>
    <property type="match status" value="1"/>
</dbReference>
<dbReference type="InterPro" id="IPR051064">
    <property type="entry name" value="SEC14/CRAL-TRIO_domain"/>
</dbReference>
<comment type="caution">
    <text evidence="1">The sequence shown here is derived from an EMBL/GenBank/DDBJ whole genome shotgun (WGS) entry which is preliminary data.</text>
</comment>
<gene>
    <name evidence="1" type="primary">AVEN_21048_1</name>
    <name evidence="1" type="ORF">CEXT_218621</name>
</gene>
<reference evidence="1 2" key="1">
    <citation type="submission" date="2021-06" db="EMBL/GenBank/DDBJ databases">
        <title>Caerostris extrusa draft genome.</title>
        <authorList>
            <person name="Kono N."/>
            <person name="Arakawa K."/>
        </authorList>
    </citation>
    <scope>NUCLEOTIDE SEQUENCE [LARGE SCALE GENOMIC DNA]</scope>
</reference>
<sequence>MGMNTTVPTKNENRSRWKSTVQYTNQLGRHTVPQHYYLTKNIDKFAKKEGVKRVLIPRQSKFDVQIEITELDSIIEWEYEVKRHDIGFQVILEESNDNETEITDLIPMHKFETELEPLKGMLRCKKLGI</sequence>
<dbReference type="EMBL" id="BPLR01020836">
    <property type="protein sequence ID" value="GIX83149.1"/>
    <property type="molecule type" value="Genomic_DNA"/>
</dbReference>
<protein>
    <submittedName>
        <fullName evidence="1">GOLD domain-containing protein</fullName>
    </submittedName>
</protein>
<name>A0AAV4NFK4_CAEEX</name>
<dbReference type="Gene3D" id="2.60.120.680">
    <property type="entry name" value="GOLD domain"/>
    <property type="match status" value="1"/>
</dbReference>
<dbReference type="InterPro" id="IPR036598">
    <property type="entry name" value="GOLD_dom_sf"/>
</dbReference>
<proteinExistence type="predicted"/>
<feature type="non-terminal residue" evidence="1">
    <location>
        <position position="129"/>
    </location>
</feature>
<accession>A0AAV4NFK4</accession>
<organism evidence="1 2">
    <name type="scientific">Caerostris extrusa</name>
    <name type="common">Bark spider</name>
    <name type="synonym">Caerostris bankana</name>
    <dbReference type="NCBI Taxonomy" id="172846"/>
    <lineage>
        <taxon>Eukaryota</taxon>
        <taxon>Metazoa</taxon>
        <taxon>Ecdysozoa</taxon>
        <taxon>Arthropoda</taxon>
        <taxon>Chelicerata</taxon>
        <taxon>Arachnida</taxon>
        <taxon>Araneae</taxon>
        <taxon>Araneomorphae</taxon>
        <taxon>Entelegynae</taxon>
        <taxon>Araneoidea</taxon>
        <taxon>Araneidae</taxon>
        <taxon>Caerostris</taxon>
    </lineage>
</organism>
<dbReference type="Proteomes" id="UP001054945">
    <property type="component" value="Unassembled WGS sequence"/>
</dbReference>
<dbReference type="GO" id="GO:0005737">
    <property type="term" value="C:cytoplasm"/>
    <property type="evidence" value="ECO:0007669"/>
    <property type="project" value="TreeGrafter"/>
</dbReference>
<dbReference type="AlphaFoldDB" id="A0AAV4NFK4"/>
<dbReference type="PANTHER" id="PTHR23324:SF83">
    <property type="entry name" value="SEC14-LIKE PROTEIN 2"/>
    <property type="match status" value="1"/>
</dbReference>
<dbReference type="PANTHER" id="PTHR23324">
    <property type="entry name" value="SEC14 RELATED PROTEIN"/>
    <property type="match status" value="1"/>
</dbReference>